<feature type="transmembrane region" description="Helical" evidence="1">
    <location>
        <begin position="117"/>
        <end position="135"/>
    </location>
</feature>
<proteinExistence type="predicted"/>
<comment type="caution">
    <text evidence="2">The sequence shown here is derived from an EMBL/GenBank/DDBJ whole genome shotgun (WGS) entry which is preliminary data.</text>
</comment>
<dbReference type="PANTHER" id="PTHR43370:SF1">
    <property type="entry name" value="GUANOSINE ABC TRANSPORTER PERMEASE PROTEIN NUPQ"/>
    <property type="match status" value="1"/>
</dbReference>
<dbReference type="Proteomes" id="UP000317716">
    <property type="component" value="Unassembled WGS sequence"/>
</dbReference>
<evidence type="ECO:0000256" key="1">
    <source>
        <dbReference type="SAM" id="Phobius"/>
    </source>
</evidence>
<evidence type="ECO:0000313" key="3">
    <source>
        <dbReference type="Proteomes" id="UP000317716"/>
    </source>
</evidence>
<dbReference type="EMBL" id="VBOS01000325">
    <property type="protein sequence ID" value="TMQ52326.1"/>
    <property type="molecule type" value="Genomic_DNA"/>
</dbReference>
<organism evidence="2 3">
    <name type="scientific">Eiseniibacteriota bacterium</name>
    <dbReference type="NCBI Taxonomy" id="2212470"/>
    <lineage>
        <taxon>Bacteria</taxon>
        <taxon>Candidatus Eiseniibacteriota</taxon>
    </lineage>
</organism>
<feature type="transmembrane region" description="Helical" evidence="1">
    <location>
        <begin position="39"/>
        <end position="62"/>
    </location>
</feature>
<keyword evidence="1" id="KW-0472">Membrane</keyword>
<keyword evidence="1" id="KW-0812">Transmembrane</keyword>
<gene>
    <name evidence="2" type="ORF">E6K72_09305</name>
</gene>
<keyword evidence="1" id="KW-1133">Transmembrane helix</keyword>
<evidence type="ECO:0000313" key="2">
    <source>
        <dbReference type="EMBL" id="TMQ52326.1"/>
    </source>
</evidence>
<accession>A0A538SLS5</accession>
<feature type="non-terminal residue" evidence="2">
    <location>
        <position position="136"/>
    </location>
</feature>
<sequence>MQVLLFLAAALRISVGIMLHGALAYTLAAFWTGNPWLGLLAAVIAGVLTAALHALVTVGINADQITSGLGINLLAAGLSRFVLIQVFHSSSNSPRVVGLAAWNLLGLERLPAVGETLAAPLMLIAIAIALGAQWLV</sequence>
<dbReference type="AlphaFoldDB" id="A0A538SLS5"/>
<evidence type="ECO:0008006" key="4">
    <source>
        <dbReference type="Google" id="ProtNLM"/>
    </source>
</evidence>
<dbReference type="PANTHER" id="PTHR43370">
    <property type="entry name" value="SUGAR ABC TRANSPORTER INTEGRAL MEMBRANE PROTEIN-RELATED"/>
    <property type="match status" value="1"/>
</dbReference>
<protein>
    <recommendedName>
        <fullName evidence="4">ABC transporter permease</fullName>
    </recommendedName>
</protein>
<name>A0A538SLS5_UNCEI</name>
<feature type="transmembrane region" description="Helical" evidence="1">
    <location>
        <begin position="69"/>
        <end position="87"/>
    </location>
</feature>
<reference evidence="2 3" key="1">
    <citation type="journal article" date="2019" name="Nat. Microbiol.">
        <title>Mediterranean grassland soil C-N compound turnover is dependent on rainfall and depth, and is mediated by genomically divergent microorganisms.</title>
        <authorList>
            <person name="Diamond S."/>
            <person name="Andeer P.F."/>
            <person name="Li Z."/>
            <person name="Crits-Christoph A."/>
            <person name="Burstein D."/>
            <person name="Anantharaman K."/>
            <person name="Lane K.R."/>
            <person name="Thomas B.C."/>
            <person name="Pan C."/>
            <person name="Northen T.R."/>
            <person name="Banfield J.F."/>
        </authorList>
    </citation>
    <scope>NUCLEOTIDE SEQUENCE [LARGE SCALE GENOMIC DNA]</scope>
    <source>
        <strain evidence="2">WS_2</strain>
    </source>
</reference>